<dbReference type="Pfam" id="PF01451">
    <property type="entry name" value="LMWPc"/>
    <property type="match status" value="1"/>
</dbReference>
<name>A0ABT8B2V5_9NEIS</name>
<dbReference type="SMART" id="SM00226">
    <property type="entry name" value="LMWPc"/>
    <property type="match status" value="1"/>
</dbReference>
<reference evidence="3" key="1">
    <citation type="journal article" date="2014" name="Int. J. Syst. Evol. Microbiol.">
        <title>Complete genome of a new Firmicutes species belonging to the dominant human colonic microbiota ('Ruminococcus bicirculans') reveals two chromosomes and a selective capacity to utilize plant glucans.</title>
        <authorList>
            <consortium name="NISC Comparative Sequencing Program"/>
            <person name="Wegmann U."/>
            <person name="Louis P."/>
            <person name="Goesmann A."/>
            <person name="Henrissat B."/>
            <person name="Duncan S.H."/>
            <person name="Flint H.J."/>
        </authorList>
    </citation>
    <scope>NUCLEOTIDE SEQUENCE</scope>
    <source>
        <strain evidence="3">CECT 7703</strain>
    </source>
</reference>
<dbReference type="InterPro" id="IPR023485">
    <property type="entry name" value="Ptyr_pPase"/>
</dbReference>
<keyword evidence="4" id="KW-1185">Reference proteome</keyword>
<dbReference type="EMBL" id="JAUFPU010000003">
    <property type="protein sequence ID" value="MDN3575819.1"/>
    <property type="molecule type" value="Genomic_DNA"/>
</dbReference>
<sequence>MRKLIALAIFALQSSISFGAGAAEPSSKKITFVCEYGVAKSVIAEKYFNKLAKEQGLKYTAVSRGVTSKAELQPATAVGLKEDGMDTSAFVPENLSEEDGETSERVVLIGVEQVPGFLNKEKIVAWEGVPSVSKSYVAVREDMIARIKQLIAELPK</sequence>
<organism evidence="3 4">
    <name type="scientific">Chitinimonas viridis</name>
    <dbReference type="NCBI Taxonomy" id="664880"/>
    <lineage>
        <taxon>Bacteria</taxon>
        <taxon>Pseudomonadati</taxon>
        <taxon>Pseudomonadota</taxon>
        <taxon>Betaproteobacteria</taxon>
        <taxon>Neisseriales</taxon>
        <taxon>Chitinibacteraceae</taxon>
        <taxon>Chitinimonas</taxon>
    </lineage>
</organism>
<evidence type="ECO:0000313" key="4">
    <source>
        <dbReference type="Proteomes" id="UP001180081"/>
    </source>
</evidence>
<feature type="signal peptide" evidence="1">
    <location>
        <begin position="1"/>
        <end position="22"/>
    </location>
</feature>
<keyword evidence="1" id="KW-0732">Signal</keyword>
<evidence type="ECO:0000313" key="3">
    <source>
        <dbReference type="EMBL" id="MDN3575819.1"/>
    </source>
</evidence>
<dbReference type="Gene3D" id="3.40.50.2300">
    <property type="match status" value="1"/>
</dbReference>
<reference evidence="3" key="2">
    <citation type="submission" date="2023-06" db="EMBL/GenBank/DDBJ databases">
        <authorList>
            <person name="Lucena T."/>
            <person name="Sun Q."/>
        </authorList>
    </citation>
    <scope>NUCLEOTIDE SEQUENCE</scope>
    <source>
        <strain evidence="3">CECT 7703</strain>
    </source>
</reference>
<evidence type="ECO:0000259" key="2">
    <source>
        <dbReference type="SMART" id="SM00226"/>
    </source>
</evidence>
<dbReference type="SUPFAM" id="SSF52788">
    <property type="entry name" value="Phosphotyrosine protein phosphatases I"/>
    <property type="match status" value="1"/>
</dbReference>
<protein>
    <recommendedName>
        <fullName evidence="2">Phosphotyrosine protein phosphatase I domain-containing protein</fullName>
    </recommendedName>
</protein>
<evidence type="ECO:0000256" key="1">
    <source>
        <dbReference type="SAM" id="SignalP"/>
    </source>
</evidence>
<feature type="chain" id="PRO_5045054927" description="Phosphotyrosine protein phosphatase I domain-containing protein" evidence="1">
    <location>
        <begin position="23"/>
        <end position="156"/>
    </location>
</feature>
<proteinExistence type="predicted"/>
<accession>A0ABT8B2V5</accession>
<dbReference type="Proteomes" id="UP001180081">
    <property type="component" value="Unassembled WGS sequence"/>
</dbReference>
<dbReference type="RefSeq" id="WP_290331456.1">
    <property type="nucleotide sequence ID" value="NZ_JAUFPU010000003.1"/>
</dbReference>
<comment type="caution">
    <text evidence="3">The sequence shown here is derived from an EMBL/GenBank/DDBJ whole genome shotgun (WGS) entry which is preliminary data.</text>
</comment>
<dbReference type="InterPro" id="IPR036196">
    <property type="entry name" value="Ptyr_pPase_sf"/>
</dbReference>
<feature type="domain" description="Phosphotyrosine protein phosphatase I" evidence="2">
    <location>
        <begin position="28"/>
        <end position="153"/>
    </location>
</feature>
<gene>
    <name evidence="3" type="ORF">QWZ03_03420</name>
</gene>